<proteinExistence type="predicted"/>
<name>A0A532V5J3_UNCL8</name>
<gene>
    <name evidence="3" type="ORF">CEE37_01895</name>
</gene>
<evidence type="ECO:0000259" key="2">
    <source>
        <dbReference type="Pfam" id="PF18962"/>
    </source>
</evidence>
<organism evidence="3 4">
    <name type="scientific">candidate division LCP-89 bacterium B3_LCP</name>
    <dbReference type="NCBI Taxonomy" id="2012998"/>
    <lineage>
        <taxon>Bacteria</taxon>
        <taxon>Pseudomonadati</taxon>
        <taxon>Bacteria division LCP-89</taxon>
    </lineage>
</organism>
<evidence type="ECO:0000313" key="3">
    <source>
        <dbReference type="EMBL" id="TKJ42459.1"/>
    </source>
</evidence>
<evidence type="ECO:0000313" key="4">
    <source>
        <dbReference type="Proteomes" id="UP000319619"/>
    </source>
</evidence>
<dbReference type="Proteomes" id="UP000319619">
    <property type="component" value="Unassembled WGS sequence"/>
</dbReference>
<dbReference type="Pfam" id="PF18962">
    <property type="entry name" value="Por_Secre_tail"/>
    <property type="match status" value="1"/>
</dbReference>
<evidence type="ECO:0000256" key="1">
    <source>
        <dbReference type="SAM" id="SignalP"/>
    </source>
</evidence>
<reference evidence="3 4" key="1">
    <citation type="submission" date="2017-06" db="EMBL/GenBank/DDBJ databases">
        <title>Novel microbial phyla capable of carbon fixation and sulfur reduction in deep-sea sediments.</title>
        <authorList>
            <person name="Huang J."/>
            <person name="Baker B."/>
            <person name="Wang Y."/>
        </authorList>
    </citation>
    <scope>NUCLEOTIDE SEQUENCE [LARGE SCALE GENOMIC DNA]</scope>
    <source>
        <strain evidence="3">B3_LCP</strain>
    </source>
</reference>
<comment type="caution">
    <text evidence="3">The sequence shown here is derived from an EMBL/GenBank/DDBJ whole genome shotgun (WGS) entry which is preliminary data.</text>
</comment>
<protein>
    <recommendedName>
        <fullName evidence="2">Secretion system C-terminal sorting domain-containing protein</fullName>
    </recommendedName>
</protein>
<feature type="signal peptide" evidence="1">
    <location>
        <begin position="1"/>
        <end position="21"/>
    </location>
</feature>
<feature type="chain" id="PRO_5021986732" description="Secretion system C-terminal sorting domain-containing protein" evidence="1">
    <location>
        <begin position="22"/>
        <end position="272"/>
    </location>
</feature>
<dbReference type="AlphaFoldDB" id="A0A532V5J3"/>
<sequence>MRNAMLFITVLITAGVVICSAGTQGVINPIPTVVDGTTQGDFMDWNCWEGFRPIDDPTDVIDTLWWTGNIEYHIFGTQSISWDPDLPEIGGVVMEIKYGLWNSPQVGLAVSVNGNPVGVCMANYGYISPGPKYGRAHISDYIVAGPDLIEIVASYGGEAVIGYVATAVWVDGDNLAGEVEDTFKPMDFELIGPAPNPFNPTTVIGFQLPNAGKVNLAIYDISGRQVAELVNGWRDAGMHEVTFDASDLASGIYLYRLQAGEFSGVGKMVLVK</sequence>
<keyword evidence="1" id="KW-0732">Signal</keyword>
<accession>A0A532V5J3</accession>
<dbReference type="EMBL" id="NJBN01000001">
    <property type="protein sequence ID" value="TKJ42459.1"/>
    <property type="molecule type" value="Genomic_DNA"/>
</dbReference>
<dbReference type="Gene3D" id="2.60.40.4070">
    <property type="match status" value="1"/>
</dbReference>
<feature type="domain" description="Secretion system C-terminal sorting" evidence="2">
    <location>
        <begin position="195"/>
        <end position="268"/>
    </location>
</feature>
<dbReference type="InterPro" id="IPR026444">
    <property type="entry name" value="Secre_tail"/>
</dbReference>
<dbReference type="NCBIfam" id="TIGR04183">
    <property type="entry name" value="Por_Secre_tail"/>
    <property type="match status" value="1"/>
</dbReference>